<organism evidence="13 14">
    <name type="scientific">Liquorilactobacillus cacaonum DSM 21116</name>
    <dbReference type="NCBI Taxonomy" id="1423729"/>
    <lineage>
        <taxon>Bacteria</taxon>
        <taxon>Bacillati</taxon>
        <taxon>Bacillota</taxon>
        <taxon>Bacilli</taxon>
        <taxon>Lactobacillales</taxon>
        <taxon>Lactobacillaceae</taxon>
        <taxon>Liquorilactobacillus</taxon>
    </lineage>
</organism>
<keyword evidence="3" id="KW-1003">Cell membrane</keyword>
<dbReference type="SUPFAM" id="SSF56519">
    <property type="entry name" value="Penicillin binding protein dimerisation domain"/>
    <property type="match status" value="1"/>
</dbReference>
<proteinExistence type="inferred from homology"/>
<evidence type="ECO:0000256" key="10">
    <source>
        <dbReference type="SAM" id="Phobius"/>
    </source>
</evidence>
<dbReference type="GO" id="GO:0005886">
    <property type="term" value="C:plasma membrane"/>
    <property type="evidence" value="ECO:0007669"/>
    <property type="project" value="UniProtKB-SubCell"/>
</dbReference>
<evidence type="ECO:0000256" key="3">
    <source>
        <dbReference type="ARBA" id="ARBA00022475"/>
    </source>
</evidence>
<keyword evidence="7 10" id="KW-1133">Transmembrane helix</keyword>
<keyword evidence="6" id="KW-0573">Peptidoglycan synthesis</keyword>
<evidence type="ECO:0000256" key="8">
    <source>
        <dbReference type="ARBA" id="ARBA00023136"/>
    </source>
</evidence>
<feature type="domain" description="Penicillin-binding protein dimerisation" evidence="12">
    <location>
        <begin position="82"/>
        <end position="320"/>
    </location>
</feature>
<keyword evidence="9" id="KW-0961">Cell wall biogenesis/degradation</keyword>
<dbReference type="PANTHER" id="PTHR30627:SF2">
    <property type="entry name" value="PEPTIDOGLYCAN D,D-TRANSPEPTIDASE MRDA"/>
    <property type="match status" value="1"/>
</dbReference>
<comment type="subcellular location">
    <subcellularLocation>
        <location evidence="1">Cell membrane</location>
        <topology evidence="1">Single-pass membrane protein</topology>
    </subcellularLocation>
</comment>
<dbReference type="GO" id="GO:0008360">
    <property type="term" value="P:regulation of cell shape"/>
    <property type="evidence" value="ECO:0007669"/>
    <property type="project" value="UniProtKB-KW"/>
</dbReference>
<dbReference type="Gene3D" id="1.10.10.1230">
    <property type="entry name" value="Penicillin-binding protein, N-terminal non-catalytic domain, head sub-domain"/>
    <property type="match status" value="1"/>
</dbReference>
<dbReference type="InterPro" id="IPR001460">
    <property type="entry name" value="PCN-bd_Tpept"/>
</dbReference>
<evidence type="ECO:0000256" key="9">
    <source>
        <dbReference type="ARBA" id="ARBA00023316"/>
    </source>
</evidence>
<accession>A0A0R2CL45</accession>
<sequence length="707" mass="77396">MSLLKKDNYFNCEGKILKFLRKNSKKKQMNKSQTPFRLNFLFVIVFLLFAALIWQLAYLQIVNGNKFESEVSSTDTQTETGNVQRGMIYDSTGKVLVSNSAARAITYTKPLSVTSKQMYQIANELVKYVKIDTSTLTNSIKIDYYLGNEQNLKAVDASLKKQISNFSNLDGTETYKDETAYVKKHKLTSNFTNKQKQAAVVYSKMSGAYSLSTVYLKYEGVSDREMAQVGENLSEMPGIKIGTSWSRSYPNGSSVKSVIGTVTNRKQGLPSDQLSELLAEGYARDDSVGSSYIESQYENVLKGTKSVTTLETQNNKITKEIKTYGGQKGDNIVLTINEKFQQDVQNIMKSAVKSVAGSNPYIPGAYAVVMNPNTGAIYALAGVSRDIKTGKITENALGTINQSFVMGSVVKGATVMGGLMSGAITPTSNTFTDQPIKLKDTPSKSSWFNASGNDDLQLTASDALEISSNSYMMQLAMKEAGFQYSENAALNMSTSIFSKLRGYFNQFGLGVKTGVDIPGEAAGYEGPSKQSDIGKALDLSFGNYDSYTTIQLAQYMSTVANGGYRLQPHILQAIRGTNKNGTLGRIKYQFTPNVLNVVSATSDEWNVVKDGFWKVVHGSNSMRTGTKLEDLNPQVVAKTGTAQTYYGTNETTTLSGVSYAPAKNPQVVIAIAFPGMSEEDSINMLSMHSIYEAYWKDVQSSDGYTSN</sequence>
<evidence type="ECO:0000256" key="4">
    <source>
        <dbReference type="ARBA" id="ARBA00022692"/>
    </source>
</evidence>
<dbReference type="Proteomes" id="UP000051131">
    <property type="component" value="Unassembled WGS sequence"/>
</dbReference>
<dbReference type="GO" id="GO:0008658">
    <property type="term" value="F:penicillin binding"/>
    <property type="evidence" value="ECO:0007669"/>
    <property type="project" value="InterPro"/>
</dbReference>
<feature type="domain" description="Penicillin-binding protein transpeptidase" evidence="11">
    <location>
        <begin position="366"/>
        <end position="675"/>
    </location>
</feature>
<evidence type="ECO:0000256" key="1">
    <source>
        <dbReference type="ARBA" id="ARBA00004162"/>
    </source>
</evidence>
<dbReference type="GO" id="GO:0009252">
    <property type="term" value="P:peptidoglycan biosynthetic process"/>
    <property type="evidence" value="ECO:0007669"/>
    <property type="project" value="UniProtKB-KW"/>
</dbReference>
<dbReference type="STRING" id="1423729.FC80_GL000666"/>
<dbReference type="Gene3D" id="3.90.1310.10">
    <property type="entry name" value="Penicillin-binding protein 2a (Domain 2)"/>
    <property type="match status" value="1"/>
</dbReference>
<reference evidence="13 14" key="1">
    <citation type="journal article" date="2015" name="Genome Announc.">
        <title>Expanding the biotechnology potential of lactobacilli through comparative genomics of 213 strains and associated genera.</title>
        <authorList>
            <person name="Sun Z."/>
            <person name="Harris H.M."/>
            <person name="McCann A."/>
            <person name="Guo C."/>
            <person name="Argimon S."/>
            <person name="Zhang W."/>
            <person name="Yang X."/>
            <person name="Jeffery I.B."/>
            <person name="Cooney J.C."/>
            <person name="Kagawa T.F."/>
            <person name="Liu W."/>
            <person name="Song Y."/>
            <person name="Salvetti E."/>
            <person name="Wrobel A."/>
            <person name="Rasinkangas P."/>
            <person name="Parkhill J."/>
            <person name="Rea M.C."/>
            <person name="O'Sullivan O."/>
            <person name="Ritari J."/>
            <person name="Douillard F.P."/>
            <person name="Paul Ross R."/>
            <person name="Yang R."/>
            <person name="Briner A.E."/>
            <person name="Felis G.E."/>
            <person name="de Vos W.M."/>
            <person name="Barrangou R."/>
            <person name="Klaenhammer T.R."/>
            <person name="Caufield P.W."/>
            <person name="Cui Y."/>
            <person name="Zhang H."/>
            <person name="O'Toole P.W."/>
        </authorList>
    </citation>
    <scope>NUCLEOTIDE SEQUENCE [LARGE SCALE GENOMIC DNA]</scope>
    <source>
        <strain evidence="13 14">DSM 21116</strain>
    </source>
</reference>
<dbReference type="InterPro" id="IPR050515">
    <property type="entry name" value="Beta-lactam/transpept"/>
</dbReference>
<name>A0A0R2CL45_9LACO</name>
<evidence type="ECO:0000256" key="2">
    <source>
        <dbReference type="ARBA" id="ARBA00007171"/>
    </source>
</evidence>
<evidence type="ECO:0000313" key="14">
    <source>
        <dbReference type="Proteomes" id="UP000051131"/>
    </source>
</evidence>
<evidence type="ECO:0000259" key="11">
    <source>
        <dbReference type="Pfam" id="PF00905"/>
    </source>
</evidence>
<keyword evidence="5" id="KW-0133">Cell shape</keyword>
<dbReference type="Pfam" id="PF03717">
    <property type="entry name" value="PBP_dimer"/>
    <property type="match status" value="1"/>
</dbReference>
<keyword evidence="14" id="KW-1185">Reference proteome</keyword>
<dbReference type="Pfam" id="PF00905">
    <property type="entry name" value="Transpeptidase"/>
    <property type="match status" value="1"/>
</dbReference>
<evidence type="ECO:0000256" key="6">
    <source>
        <dbReference type="ARBA" id="ARBA00022984"/>
    </source>
</evidence>
<dbReference type="PATRIC" id="fig|1423729.3.peg.673"/>
<dbReference type="InterPro" id="IPR005311">
    <property type="entry name" value="PBP_dimer"/>
</dbReference>
<evidence type="ECO:0000313" key="13">
    <source>
        <dbReference type="EMBL" id="KRM90676.1"/>
    </source>
</evidence>
<dbReference type="SUPFAM" id="SSF56601">
    <property type="entry name" value="beta-lactamase/transpeptidase-like"/>
    <property type="match status" value="1"/>
</dbReference>
<evidence type="ECO:0000256" key="7">
    <source>
        <dbReference type="ARBA" id="ARBA00022989"/>
    </source>
</evidence>
<dbReference type="GO" id="GO:0071555">
    <property type="term" value="P:cell wall organization"/>
    <property type="evidence" value="ECO:0007669"/>
    <property type="project" value="UniProtKB-KW"/>
</dbReference>
<dbReference type="InterPro" id="IPR036138">
    <property type="entry name" value="PBP_dimer_sf"/>
</dbReference>
<dbReference type="Gene3D" id="3.40.710.10">
    <property type="entry name" value="DD-peptidase/beta-lactamase superfamily"/>
    <property type="match status" value="1"/>
</dbReference>
<dbReference type="GO" id="GO:0071972">
    <property type="term" value="F:peptidoglycan L,D-transpeptidase activity"/>
    <property type="evidence" value="ECO:0007669"/>
    <property type="project" value="TreeGrafter"/>
</dbReference>
<feature type="transmembrane region" description="Helical" evidence="10">
    <location>
        <begin position="36"/>
        <end position="57"/>
    </location>
</feature>
<protein>
    <submittedName>
        <fullName evidence="13">Penicillin-binding protein</fullName>
    </submittedName>
</protein>
<keyword evidence="4 10" id="KW-0812">Transmembrane</keyword>
<evidence type="ECO:0000256" key="5">
    <source>
        <dbReference type="ARBA" id="ARBA00022960"/>
    </source>
</evidence>
<dbReference type="AlphaFoldDB" id="A0A0R2CL45"/>
<dbReference type="InterPro" id="IPR012338">
    <property type="entry name" value="Beta-lactam/transpept-like"/>
</dbReference>
<comment type="similarity">
    <text evidence="2">Belongs to the transpeptidase family.</text>
</comment>
<keyword evidence="8 10" id="KW-0472">Membrane</keyword>
<dbReference type="PANTHER" id="PTHR30627">
    <property type="entry name" value="PEPTIDOGLYCAN D,D-TRANSPEPTIDASE"/>
    <property type="match status" value="1"/>
</dbReference>
<dbReference type="EMBL" id="AYZE01000014">
    <property type="protein sequence ID" value="KRM90676.1"/>
    <property type="molecule type" value="Genomic_DNA"/>
</dbReference>
<gene>
    <name evidence="13" type="ORF">FC80_GL000666</name>
</gene>
<evidence type="ECO:0000259" key="12">
    <source>
        <dbReference type="Pfam" id="PF03717"/>
    </source>
</evidence>
<comment type="caution">
    <text evidence="13">The sequence shown here is derived from an EMBL/GenBank/DDBJ whole genome shotgun (WGS) entry which is preliminary data.</text>
</comment>